<gene>
    <name evidence="6" type="ORF">ACFFJD_11885</name>
</gene>
<comment type="caution">
    <text evidence="6">The sequence shown here is derived from an EMBL/GenBank/DDBJ whole genome shotgun (WGS) entry which is preliminary data.</text>
</comment>
<dbReference type="EMBL" id="JBHLWV010000020">
    <property type="protein sequence ID" value="MFC0315546.1"/>
    <property type="molecule type" value="Genomic_DNA"/>
</dbReference>
<keyword evidence="3" id="KW-0378">Hydrolase</keyword>
<evidence type="ECO:0000313" key="6">
    <source>
        <dbReference type="EMBL" id="MFC0315546.1"/>
    </source>
</evidence>
<dbReference type="Gene3D" id="3.40.50.1820">
    <property type="entry name" value="alpha/beta hydrolase"/>
    <property type="match status" value="1"/>
</dbReference>
<comment type="similarity">
    <text evidence="1">Belongs to the cutinase family.</text>
</comment>
<proteinExistence type="inferred from homology"/>
<dbReference type="PANTHER" id="PTHR33630">
    <property type="entry name" value="CUTINASE RV1984C-RELATED-RELATED"/>
    <property type="match status" value="1"/>
</dbReference>
<keyword evidence="4" id="KW-1015">Disulfide bond</keyword>
<dbReference type="InterPro" id="IPR029058">
    <property type="entry name" value="AB_hydrolase_fold"/>
</dbReference>
<feature type="region of interest" description="Disordered" evidence="5">
    <location>
        <begin position="277"/>
        <end position="303"/>
    </location>
</feature>
<evidence type="ECO:0000256" key="3">
    <source>
        <dbReference type="ARBA" id="ARBA00022801"/>
    </source>
</evidence>
<reference evidence="6 7" key="1">
    <citation type="submission" date="2024-09" db="EMBL/GenBank/DDBJ databases">
        <authorList>
            <person name="Sun Q."/>
            <person name="Mori K."/>
        </authorList>
    </citation>
    <scope>NUCLEOTIDE SEQUENCE [LARGE SCALE GENOMIC DNA]</scope>
    <source>
        <strain evidence="6 7">CCM 7957</strain>
    </source>
</reference>
<evidence type="ECO:0000313" key="7">
    <source>
        <dbReference type="Proteomes" id="UP001589783"/>
    </source>
</evidence>
<dbReference type="PANTHER" id="PTHR33630:SF9">
    <property type="entry name" value="CUTINASE 4"/>
    <property type="match status" value="1"/>
</dbReference>
<name>A0ABV6H9H1_9ACTN</name>
<dbReference type="RefSeq" id="WP_382364334.1">
    <property type="nucleotide sequence ID" value="NZ_JBHLWV010000020.1"/>
</dbReference>
<keyword evidence="2" id="KW-0719">Serine esterase</keyword>
<evidence type="ECO:0000256" key="2">
    <source>
        <dbReference type="ARBA" id="ARBA00022487"/>
    </source>
</evidence>
<evidence type="ECO:0000256" key="4">
    <source>
        <dbReference type="ARBA" id="ARBA00023157"/>
    </source>
</evidence>
<evidence type="ECO:0000256" key="1">
    <source>
        <dbReference type="ARBA" id="ARBA00007534"/>
    </source>
</evidence>
<keyword evidence="7" id="KW-1185">Reference proteome</keyword>
<dbReference type="Proteomes" id="UP001589783">
    <property type="component" value="Unassembled WGS sequence"/>
</dbReference>
<accession>A0ABV6H9H1</accession>
<evidence type="ECO:0000256" key="5">
    <source>
        <dbReference type="SAM" id="MobiDB-lite"/>
    </source>
</evidence>
<dbReference type="SMART" id="SM01110">
    <property type="entry name" value="Cutinase"/>
    <property type="match status" value="1"/>
</dbReference>
<organism evidence="6 7">
    <name type="scientific">Gordonia phosphorivorans</name>
    <dbReference type="NCBI Taxonomy" id="1056982"/>
    <lineage>
        <taxon>Bacteria</taxon>
        <taxon>Bacillati</taxon>
        <taxon>Actinomycetota</taxon>
        <taxon>Actinomycetes</taxon>
        <taxon>Mycobacteriales</taxon>
        <taxon>Gordoniaceae</taxon>
        <taxon>Gordonia</taxon>
    </lineage>
</organism>
<dbReference type="InterPro" id="IPR000675">
    <property type="entry name" value="Cutinase/axe"/>
</dbReference>
<dbReference type="SUPFAM" id="SSF53474">
    <property type="entry name" value="alpha/beta-Hydrolases"/>
    <property type="match status" value="1"/>
</dbReference>
<dbReference type="Pfam" id="PF01083">
    <property type="entry name" value="Cutinase"/>
    <property type="match status" value="1"/>
</dbReference>
<protein>
    <submittedName>
        <fullName evidence="6">Cutinase family protein</fullName>
    </submittedName>
</protein>
<sequence length="303" mass="32067">MPTHTRRASVHYSASISPIGGNVSGAESTAEGERNLTRAAREFRARCPESHLRLVGFSQGALVTGNVCNALDADPHMARRTSCVLYADPRRPDPERPGVMAMLPSFVPGFPMTGPRPETTQIPVAQVCQSNDIICASPNPVIDPVGFVNNLLGYLVHGAHGDYVAAPHTVDDGGEHLVHRDPYLPTADMRKPAPGLPTPYDVFDPVAALLLPSAPIATTYRPTPIADYFPPVLAWGVPARVGTVVLPPADDTAAIAPAVVELVEAVVDTGAGTPSRDPYFVSPALQHGDTKDESRHGGLYPSA</sequence>